<dbReference type="FunFam" id="4.10.75.10:FF:000003">
    <property type="entry name" value="WAP four-disulfide core domain protein 1"/>
    <property type="match status" value="1"/>
</dbReference>
<dbReference type="PANTHER" id="PTHR14308:SF0">
    <property type="entry name" value="WAP FOUR-DISULFIDE CORE DOMAIN PROTEIN 1"/>
    <property type="match status" value="1"/>
</dbReference>
<evidence type="ECO:0000256" key="2">
    <source>
        <dbReference type="ARBA" id="ARBA00022525"/>
    </source>
</evidence>
<feature type="compositionally biased region" description="Pro residues" evidence="11">
    <location>
        <begin position="104"/>
        <end position="117"/>
    </location>
</feature>
<dbReference type="SMART" id="SM00217">
    <property type="entry name" value="WAP"/>
    <property type="match status" value="1"/>
</dbReference>
<keyword evidence="2" id="KW-0964">Secreted</keyword>
<evidence type="ECO:0000256" key="9">
    <source>
        <dbReference type="ARBA" id="ARBA00083271"/>
    </source>
</evidence>
<comment type="function">
    <text evidence="7">Has growth inhibitory activity.</text>
</comment>
<name>A0A9B0TAR8_CHRAS</name>
<dbReference type="AlphaFoldDB" id="A0A9B0TAR8"/>
<comment type="subcellular location">
    <subcellularLocation>
        <location evidence="1">Secreted</location>
    </subcellularLocation>
</comment>
<evidence type="ECO:0000256" key="7">
    <source>
        <dbReference type="ARBA" id="ARBA00056452"/>
    </source>
</evidence>
<dbReference type="InterPro" id="IPR042357">
    <property type="entry name" value="WFDC1"/>
</dbReference>
<dbReference type="SUPFAM" id="SSF57256">
    <property type="entry name" value="Elafin-like"/>
    <property type="match status" value="1"/>
</dbReference>
<feature type="region of interest" description="Disordered" evidence="11">
    <location>
        <begin position="1"/>
        <end position="117"/>
    </location>
</feature>
<dbReference type="GeneID" id="102833881"/>
<dbReference type="PROSITE" id="PS51390">
    <property type="entry name" value="WAP"/>
    <property type="match status" value="1"/>
</dbReference>
<evidence type="ECO:0000256" key="1">
    <source>
        <dbReference type="ARBA" id="ARBA00004613"/>
    </source>
</evidence>
<dbReference type="InterPro" id="IPR008197">
    <property type="entry name" value="WAP_dom"/>
</dbReference>
<dbReference type="InterPro" id="IPR036645">
    <property type="entry name" value="Elafin-like_sf"/>
</dbReference>
<dbReference type="RefSeq" id="XP_006860351.1">
    <property type="nucleotide sequence ID" value="XM_006860289.1"/>
</dbReference>
<evidence type="ECO:0000259" key="12">
    <source>
        <dbReference type="PROSITE" id="PS51390"/>
    </source>
</evidence>
<organism evidence="13 14">
    <name type="scientific">Chrysochloris asiatica</name>
    <name type="common">Cape golden mole</name>
    <dbReference type="NCBI Taxonomy" id="185453"/>
    <lineage>
        <taxon>Eukaryota</taxon>
        <taxon>Metazoa</taxon>
        <taxon>Chordata</taxon>
        <taxon>Craniata</taxon>
        <taxon>Vertebrata</taxon>
        <taxon>Euteleostomi</taxon>
        <taxon>Mammalia</taxon>
        <taxon>Eutheria</taxon>
        <taxon>Afrotheria</taxon>
        <taxon>Chrysochloridae</taxon>
        <taxon>Chrysochlorinae</taxon>
        <taxon>Chrysochloris</taxon>
    </lineage>
</organism>
<keyword evidence="5" id="KW-0722">Serine protease inhibitor</keyword>
<dbReference type="GO" id="GO:0001558">
    <property type="term" value="P:regulation of cell growth"/>
    <property type="evidence" value="ECO:0007669"/>
    <property type="project" value="TreeGrafter"/>
</dbReference>
<dbReference type="GO" id="GO:0005615">
    <property type="term" value="C:extracellular space"/>
    <property type="evidence" value="ECO:0007669"/>
    <property type="project" value="TreeGrafter"/>
</dbReference>
<protein>
    <recommendedName>
        <fullName evidence="8">WAP four-disulfide core domain protein 1</fullName>
    </recommendedName>
    <alternativeName>
        <fullName evidence="9">Prostate stromal protein ps20</fullName>
    </alternativeName>
    <alternativeName>
        <fullName evidence="10">ps20 growth inhibitor</fullName>
    </alternativeName>
</protein>
<accession>A0A9B0TAR8</accession>
<evidence type="ECO:0000256" key="4">
    <source>
        <dbReference type="ARBA" id="ARBA00022729"/>
    </source>
</evidence>
<keyword evidence="4" id="KW-0732">Signal</keyword>
<keyword evidence="6" id="KW-1015">Disulfide bond</keyword>
<evidence type="ECO:0000256" key="5">
    <source>
        <dbReference type="ARBA" id="ARBA00022900"/>
    </source>
</evidence>
<evidence type="ECO:0000256" key="3">
    <source>
        <dbReference type="ARBA" id="ARBA00022690"/>
    </source>
</evidence>
<dbReference type="Gene3D" id="4.10.75.10">
    <property type="entry name" value="Elafin-like"/>
    <property type="match status" value="1"/>
</dbReference>
<evidence type="ECO:0000313" key="13">
    <source>
        <dbReference type="Proteomes" id="UP000504623"/>
    </source>
</evidence>
<evidence type="ECO:0000256" key="11">
    <source>
        <dbReference type="SAM" id="MobiDB-lite"/>
    </source>
</evidence>
<feature type="domain" description="WAP" evidence="12">
    <location>
        <begin position="108"/>
        <end position="157"/>
    </location>
</feature>
<dbReference type="PANTHER" id="PTHR14308">
    <property type="entry name" value="WAP FOUR-DISULFIDE CORE DOMAIN PROTEIN 1"/>
    <property type="match status" value="1"/>
</dbReference>
<dbReference type="Pfam" id="PF00095">
    <property type="entry name" value="WAP"/>
    <property type="match status" value="1"/>
</dbReference>
<reference evidence="14" key="1">
    <citation type="submission" date="2025-08" db="UniProtKB">
        <authorList>
            <consortium name="RefSeq"/>
        </authorList>
    </citation>
    <scope>IDENTIFICATION</scope>
    <source>
        <tissue evidence="14">Spleen</tissue>
    </source>
</reference>
<evidence type="ECO:0000256" key="8">
    <source>
        <dbReference type="ARBA" id="ARBA00072704"/>
    </source>
</evidence>
<feature type="compositionally biased region" description="Basic and acidic residues" evidence="11">
    <location>
        <begin position="57"/>
        <end position="73"/>
    </location>
</feature>
<dbReference type="Proteomes" id="UP000504623">
    <property type="component" value="Unplaced"/>
</dbReference>
<evidence type="ECO:0000256" key="10">
    <source>
        <dbReference type="ARBA" id="ARBA00083710"/>
    </source>
</evidence>
<proteinExistence type="predicted"/>
<keyword evidence="13" id="KW-1185">Reference proteome</keyword>
<dbReference type="GO" id="GO:0004867">
    <property type="term" value="F:serine-type endopeptidase inhibitor activity"/>
    <property type="evidence" value="ECO:0007669"/>
    <property type="project" value="UniProtKB-KW"/>
</dbReference>
<evidence type="ECO:0000256" key="6">
    <source>
        <dbReference type="ARBA" id="ARBA00023157"/>
    </source>
</evidence>
<gene>
    <name evidence="14" type="primary">WFDC1</name>
</gene>
<keyword evidence="3" id="KW-0646">Protease inhibitor</keyword>
<feature type="compositionally biased region" description="Basic and acidic residues" evidence="11">
    <location>
        <begin position="1"/>
        <end position="29"/>
    </location>
</feature>
<dbReference type="OrthoDB" id="5989673at2759"/>
<evidence type="ECO:0000313" key="14">
    <source>
        <dbReference type="RefSeq" id="XP_006860351.1"/>
    </source>
</evidence>
<dbReference type="CTD" id="58189"/>
<sequence length="269" mass="28932">MTREFDMKQREPGNKSKRAGENHKGRDVLGVDTRSIPVEDQAAGSQEHLLELLGGDSSDRSRDGQLLGEDHPGTELPAAAPTPRSRLCAAGEAATEAEEAGAPGPGPPPLRPDSCPPPPHVLPPGACQVVSCQADTQCLSHKRCCYNGCAYTCLEAVPPPPVLDWLVQPKPRWLGGNGWLLDGPEEVLPAEACSTTKDGAEPLHCPSGYKCHILSPGDMAKGIPNHGQCVRQRQEADGRSLQQKFHREYPEGVFKNVAEPGRGRQKRVQ</sequence>